<evidence type="ECO:0000256" key="1">
    <source>
        <dbReference type="SAM" id="MobiDB-lite"/>
    </source>
</evidence>
<feature type="compositionally biased region" description="Low complexity" evidence="1">
    <location>
        <begin position="1"/>
        <end position="12"/>
    </location>
</feature>
<dbReference type="EMBL" id="KV454211">
    <property type="protein sequence ID" value="ODQ59404.1"/>
    <property type="molecule type" value="Genomic_DNA"/>
</dbReference>
<dbReference type="Pfam" id="PF04938">
    <property type="entry name" value="SIP1"/>
    <property type="match status" value="1"/>
</dbReference>
<dbReference type="GeneID" id="30202223"/>
<evidence type="ECO:0000313" key="2">
    <source>
        <dbReference type="EMBL" id="ODQ59404.1"/>
    </source>
</evidence>
<sequence>MGNKRSGNSQNRNNKRRRNGDDDEGSNSHQLDPVFGQYRALPISQEKLANVKPDTIPEDAETYLAMVRRQAETGSSVMFISKEINYDDDGEEQTKVSTAIQINSKTDEEIEYERSILEKFQRERESLPQAGELDIPSNFVFPENFTEWRRFVMQNQPTVSLISNFDHELTISTWIFALLVKLNDVLESSDSATVRELAQRAKKINAKGDVVSETTRATNDFVIIIVSRFFGQRDLEL</sequence>
<dbReference type="AlphaFoldDB" id="A0A1E3P2H4"/>
<protein>
    <submittedName>
        <fullName evidence="2">Uncharacterized protein</fullName>
    </submittedName>
</protein>
<proteinExistence type="predicted"/>
<dbReference type="Proteomes" id="UP000094112">
    <property type="component" value="Unassembled WGS sequence"/>
</dbReference>
<organism evidence="2 3">
    <name type="scientific">Wickerhamomyces anomalus (strain ATCC 58044 / CBS 1984 / NCYC 433 / NRRL Y-366-8)</name>
    <name type="common">Yeast</name>
    <name type="synonym">Hansenula anomala</name>
    <dbReference type="NCBI Taxonomy" id="683960"/>
    <lineage>
        <taxon>Eukaryota</taxon>
        <taxon>Fungi</taxon>
        <taxon>Dikarya</taxon>
        <taxon>Ascomycota</taxon>
        <taxon>Saccharomycotina</taxon>
        <taxon>Saccharomycetes</taxon>
        <taxon>Phaffomycetales</taxon>
        <taxon>Wickerhamomycetaceae</taxon>
        <taxon>Wickerhamomyces</taxon>
    </lineage>
</organism>
<dbReference type="InterPro" id="IPR035426">
    <property type="entry name" value="Gemin2/Brr1"/>
</dbReference>
<dbReference type="OrthoDB" id="428895at2759"/>
<dbReference type="GO" id="GO:0000387">
    <property type="term" value="P:spliceosomal snRNP assembly"/>
    <property type="evidence" value="ECO:0007669"/>
    <property type="project" value="InterPro"/>
</dbReference>
<keyword evidence="3" id="KW-1185">Reference proteome</keyword>
<name>A0A1E3P2H4_WICAA</name>
<dbReference type="STRING" id="683960.A0A1E3P2H4"/>
<gene>
    <name evidence="2" type="ORF">WICANDRAFT_79919</name>
</gene>
<reference evidence="2 3" key="1">
    <citation type="journal article" date="2016" name="Proc. Natl. Acad. Sci. U.S.A.">
        <title>Comparative genomics of biotechnologically important yeasts.</title>
        <authorList>
            <person name="Riley R."/>
            <person name="Haridas S."/>
            <person name="Wolfe K.H."/>
            <person name="Lopes M.R."/>
            <person name="Hittinger C.T."/>
            <person name="Goeker M."/>
            <person name="Salamov A.A."/>
            <person name="Wisecaver J.H."/>
            <person name="Long T.M."/>
            <person name="Calvey C.H."/>
            <person name="Aerts A.L."/>
            <person name="Barry K.W."/>
            <person name="Choi C."/>
            <person name="Clum A."/>
            <person name="Coughlan A.Y."/>
            <person name="Deshpande S."/>
            <person name="Douglass A.P."/>
            <person name="Hanson S.J."/>
            <person name="Klenk H.-P."/>
            <person name="LaButti K.M."/>
            <person name="Lapidus A."/>
            <person name="Lindquist E.A."/>
            <person name="Lipzen A.M."/>
            <person name="Meier-Kolthoff J.P."/>
            <person name="Ohm R.A."/>
            <person name="Otillar R.P."/>
            <person name="Pangilinan J.L."/>
            <person name="Peng Y."/>
            <person name="Rokas A."/>
            <person name="Rosa C.A."/>
            <person name="Scheuner C."/>
            <person name="Sibirny A.A."/>
            <person name="Slot J.C."/>
            <person name="Stielow J.B."/>
            <person name="Sun H."/>
            <person name="Kurtzman C.P."/>
            <person name="Blackwell M."/>
            <person name="Grigoriev I.V."/>
            <person name="Jeffries T.W."/>
        </authorList>
    </citation>
    <scope>NUCLEOTIDE SEQUENCE [LARGE SCALE GENOMIC DNA]</scope>
    <source>
        <strain evidence="3">ATCC 58044 / CBS 1984 / NCYC 433 / NRRL Y-366-8</strain>
    </source>
</reference>
<accession>A0A1E3P2H4</accession>
<evidence type="ECO:0000313" key="3">
    <source>
        <dbReference type="Proteomes" id="UP000094112"/>
    </source>
</evidence>
<feature type="region of interest" description="Disordered" evidence="1">
    <location>
        <begin position="1"/>
        <end position="33"/>
    </location>
</feature>
<dbReference type="Gene3D" id="1.20.58.1070">
    <property type="match status" value="1"/>
</dbReference>
<dbReference type="RefSeq" id="XP_019038611.1">
    <property type="nucleotide sequence ID" value="XM_019184977.1"/>
</dbReference>